<organism evidence="1 2">
    <name type="scientific">Kribbella rubisoli</name>
    <dbReference type="NCBI Taxonomy" id="3075929"/>
    <lineage>
        <taxon>Bacteria</taxon>
        <taxon>Bacillati</taxon>
        <taxon>Actinomycetota</taxon>
        <taxon>Actinomycetes</taxon>
        <taxon>Propionibacteriales</taxon>
        <taxon>Kribbellaceae</taxon>
        <taxon>Kribbella</taxon>
    </lineage>
</organism>
<dbReference type="OrthoDB" id="5295961at2"/>
<reference evidence="1 2" key="1">
    <citation type="journal article" date="2015" name="Stand. Genomic Sci.">
        <title>Genomic Encyclopedia of Bacterial and Archaeal Type Strains, Phase III: the genomes of soil and plant-associated and newly described type strains.</title>
        <authorList>
            <person name="Whitman W.B."/>
            <person name="Woyke T."/>
            <person name="Klenk H.P."/>
            <person name="Zhou Y."/>
            <person name="Lilburn T.G."/>
            <person name="Beck B.J."/>
            <person name="De Vos P."/>
            <person name="Vandamme P."/>
            <person name="Eisen J.A."/>
            <person name="Garrity G."/>
            <person name="Hugenholtz P."/>
            <person name="Kyrpides N.C."/>
        </authorList>
    </citation>
    <scope>NUCLEOTIDE SEQUENCE [LARGE SCALE GENOMIC DNA]</scope>
    <source>
        <strain evidence="1 2">VKM Ac-2540</strain>
    </source>
</reference>
<proteinExistence type="predicted"/>
<gene>
    <name evidence="1" type="ORF">EV645_2149</name>
</gene>
<sequence length="180" mass="20402">MTTFLYKAAGEIRGDDILPLNDLRVHYPDLYERHFAKYADRPHRVNAPVYPLDCTWADVVFLSPVHPAPIFEAMHESGRIGPVVLKYWTLDADLLDPARTCILLKRHDPEQRPQPPEDFIPYSADAAAALATPSEKALHRLRNLNATEPLYPWADIPHILHRGPIPKRLFRTSIGTAVVS</sequence>
<dbReference type="AlphaFoldDB" id="A0A4Q7XBE1"/>
<evidence type="ECO:0000313" key="2">
    <source>
        <dbReference type="Proteomes" id="UP000292027"/>
    </source>
</evidence>
<protein>
    <submittedName>
        <fullName evidence="1">Uncharacterized protein</fullName>
    </submittedName>
</protein>
<keyword evidence="2" id="KW-1185">Reference proteome</keyword>
<comment type="caution">
    <text evidence="1">The sequence shown here is derived from an EMBL/GenBank/DDBJ whole genome shotgun (WGS) entry which is preliminary data.</text>
</comment>
<accession>A0A4Q7XBE1</accession>
<evidence type="ECO:0000313" key="1">
    <source>
        <dbReference type="EMBL" id="RZU19929.1"/>
    </source>
</evidence>
<dbReference type="EMBL" id="SHKR01000011">
    <property type="protein sequence ID" value="RZU19929.1"/>
    <property type="molecule type" value="Genomic_DNA"/>
</dbReference>
<name>A0A4Q7XBE1_9ACTN</name>
<dbReference type="RefSeq" id="WP_130442163.1">
    <property type="nucleotide sequence ID" value="NZ_SHKR01000011.1"/>
</dbReference>
<dbReference type="Proteomes" id="UP000292027">
    <property type="component" value="Unassembled WGS sequence"/>
</dbReference>